<accession>A0A5C6X8J1</accession>
<feature type="compositionally biased region" description="Polar residues" evidence="1">
    <location>
        <begin position="165"/>
        <end position="192"/>
    </location>
</feature>
<dbReference type="EMBL" id="VOSL01000055">
    <property type="protein sequence ID" value="TXD34304.1"/>
    <property type="molecule type" value="Genomic_DNA"/>
</dbReference>
<evidence type="ECO:0000313" key="3">
    <source>
        <dbReference type="Proteomes" id="UP000321046"/>
    </source>
</evidence>
<dbReference type="OrthoDB" id="581516at2"/>
<gene>
    <name evidence="2" type="ORF">FRC96_13970</name>
</gene>
<dbReference type="RefSeq" id="WP_146975236.1">
    <property type="nucleotide sequence ID" value="NZ_VOSL01000055.1"/>
</dbReference>
<organism evidence="2 3">
    <name type="scientific">Lujinxingia vulgaris</name>
    <dbReference type="NCBI Taxonomy" id="2600176"/>
    <lineage>
        <taxon>Bacteria</taxon>
        <taxon>Deltaproteobacteria</taxon>
        <taxon>Bradymonadales</taxon>
        <taxon>Lujinxingiaceae</taxon>
        <taxon>Lujinxingia</taxon>
    </lineage>
</organism>
<proteinExistence type="predicted"/>
<protein>
    <recommendedName>
        <fullName evidence="4">General stress protein 17M-like domain-containing protein</fullName>
    </recommendedName>
</protein>
<dbReference type="AlphaFoldDB" id="A0A5C6X8J1"/>
<feature type="compositionally biased region" description="Low complexity" evidence="1">
    <location>
        <begin position="150"/>
        <end position="164"/>
    </location>
</feature>
<dbReference type="Proteomes" id="UP000321046">
    <property type="component" value="Unassembled WGS sequence"/>
</dbReference>
<reference evidence="2 3" key="1">
    <citation type="submission" date="2019-08" db="EMBL/GenBank/DDBJ databases">
        <title>Bradymonadales sp. TMQ2.</title>
        <authorList>
            <person name="Liang Q."/>
        </authorList>
    </citation>
    <scope>NUCLEOTIDE SEQUENCE [LARGE SCALE GENOMIC DNA]</scope>
    <source>
        <strain evidence="2 3">TMQ2</strain>
    </source>
</reference>
<sequence length="296" mass="33118">MNTLILALYENEERARDTIDALKDAGIKRRHIEHIASPGNEHTGIFKGLFSGREDSQKDAKKSLNELTSRGIREDEARRYASGVRQGCDLIIVDLDDDAQAHTARQIMDRRAFTGRPSTPEKLGRRHGSGIIESAKSEGISTSSLVDEPTTASSSSAAGPRTSSNIPHSSEVTSGTQSTSHQPRLSGSSTVAGTAERSASRNDVSRFDSSFREHYQRNFADSRYAYEDFALAYRYGVALAEEPRYEDHTWDQVEPMAHQSWETRETGPWPLFRDAIRFGWNRIRGEHQSEPLPPRL</sequence>
<evidence type="ECO:0000256" key="1">
    <source>
        <dbReference type="SAM" id="MobiDB-lite"/>
    </source>
</evidence>
<feature type="region of interest" description="Disordered" evidence="1">
    <location>
        <begin position="106"/>
        <end position="205"/>
    </location>
</feature>
<comment type="caution">
    <text evidence="2">The sequence shown here is derived from an EMBL/GenBank/DDBJ whole genome shotgun (WGS) entry which is preliminary data.</text>
</comment>
<evidence type="ECO:0000313" key="2">
    <source>
        <dbReference type="EMBL" id="TXD34304.1"/>
    </source>
</evidence>
<evidence type="ECO:0008006" key="4">
    <source>
        <dbReference type="Google" id="ProtNLM"/>
    </source>
</evidence>
<name>A0A5C6X8J1_9DELT</name>